<name>A0ABU8XTU9_9PROT</name>
<dbReference type="Proteomes" id="UP001375743">
    <property type="component" value="Unassembled WGS sequence"/>
</dbReference>
<gene>
    <name evidence="2" type="ORF">U1T56_15890</name>
</gene>
<dbReference type="CDD" id="cd16831">
    <property type="entry name" value="HemS-like_C"/>
    <property type="match status" value="1"/>
</dbReference>
<dbReference type="RefSeq" id="WP_418160483.1">
    <property type="nucleotide sequence ID" value="NZ_JBBLZC010000016.1"/>
</dbReference>
<evidence type="ECO:0000313" key="2">
    <source>
        <dbReference type="EMBL" id="MEK0084637.1"/>
    </source>
</evidence>
<sequence>MPTAFPILARPHPDAIRADAARLKQAEGLRARDLAARLGISEAELLAAHAGFDAPVGMRVTRLRPEWPALLCEVPRLGTVMALTRNEVAVHEKVGAYGDLRFSGEVGGAFGRLIDLRLFLRHWRFGFAVEEASPSGPPRRSFQFFAADGTAVHKIHLKEYSDHRAFAELAAGFAIPEQDAPLAVAPSAGRPLDRPDDMIDREILRTRWFGLGDVHRFHGLLEDLGAGREQAFRLVGDDLAWQVEPHAFQLACERAVEDDVSIMIFVPNPGCIQIHTGTIQRLKAVGPWWNILDPGFNLHLREDLVARAWVARKHTDLGVVTSLELFDAAGGLILMMFGERAPEAEETASWRRIAASLPRLAADA</sequence>
<dbReference type="SUPFAM" id="SSF144064">
    <property type="entry name" value="Heme iron utilization protein-like"/>
    <property type="match status" value="1"/>
</dbReference>
<keyword evidence="3" id="KW-1185">Reference proteome</keyword>
<protein>
    <submittedName>
        <fullName evidence="2">ChuX/HutX family heme-like substrate-binding protein</fullName>
    </submittedName>
</protein>
<evidence type="ECO:0000259" key="1">
    <source>
        <dbReference type="Pfam" id="PF05171"/>
    </source>
</evidence>
<feature type="domain" description="Haemin-degrading HemS/ChuX" evidence="1">
    <location>
        <begin position="39"/>
        <end position="172"/>
    </location>
</feature>
<reference evidence="2 3" key="1">
    <citation type="submission" date="2024-01" db="EMBL/GenBank/DDBJ databases">
        <title>Multi-omics insights into the function and evolution of sodium benzoate biodegradation pathways in Benzoatithermus flavus gen. nov., sp. nov. from hot spring.</title>
        <authorList>
            <person name="Hu C.-J."/>
            <person name="Li W.-J."/>
        </authorList>
    </citation>
    <scope>NUCLEOTIDE SEQUENCE [LARGE SCALE GENOMIC DNA]</scope>
    <source>
        <strain evidence="2 3">SYSU G07066</strain>
    </source>
</reference>
<dbReference type="InterPro" id="IPR053733">
    <property type="entry name" value="Heme_Transport_Util_sf"/>
</dbReference>
<comment type="caution">
    <text evidence="2">The sequence shown here is derived from an EMBL/GenBank/DDBJ whole genome shotgun (WGS) entry which is preliminary data.</text>
</comment>
<dbReference type="Gene3D" id="3.40.1570.10">
    <property type="entry name" value="HemS/ChuS/ChuX like domains"/>
    <property type="match status" value="2"/>
</dbReference>
<proteinExistence type="predicted"/>
<organism evidence="2 3">
    <name type="scientific">Benzoatithermus flavus</name>
    <dbReference type="NCBI Taxonomy" id="3108223"/>
    <lineage>
        <taxon>Bacteria</taxon>
        <taxon>Pseudomonadati</taxon>
        <taxon>Pseudomonadota</taxon>
        <taxon>Alphaproteobacteria</taxon>
        <taxon>Geminicoccales</taxon>
        <taxon>Geminicoccaceae</taxon>
        <taxon>Benzoatithermus</taxon>
    </lineage>
</organism>
<dbReference type="InterPro" id="IPR007845">
    <property type="entry name" value="HemS/ChuX_dom"/>
</dbReference>
<dbReference type="CDD" id="cd16830">
    <property type="entry name" value="HemS-like_N"/>
    <property type="match status" value="1"/>
</dbReference>
<evidence type="ECO:0000313" key="3">
    <source>
        <dbReference type="Proteomes" id="UP001375743"/>
    </source>
</evidence>
<accession>A0ABU8XTU9</accession>
<feature type="domain" description="Haemin-degrading HemS/ChuX" evidence="1">
    <location>
        <begin position="226"/>
        <end position="357"/>
    </location>
</feature>
<dbReference type="Pfam" id="PF05171">
    <property type="entry name" value="HemS"/>
    <property type="match status" value="2"/>
</dbReference>
<dbReference type="EMBL" id="JBBLZC010000016">
    <property type="protein sequence ID" value="MEK0084637.1"/>
    <property type="molecule type" value="Genomic_DNA"/>
</dbReference>